<dbReference type="GO" id="GO:0055085">
    <property type="term" value="P:transmembrane transport"/>
    <property type="evidence" value="ECO:0007669"/>
    <property type="project" value="InterPro"/>
</dbReference>
<dbReference type="EMBL" id="NCKV01001603">
    <property type="protein sequence ID" value="RWS28077.1"/>
    <property type="molecule type" value="Genomic_DNA"/>
</dbReference>
<dbReference type="InterPro" id="IPR001902">
    <property type="entry name" value="SLC26A/SulP_fam"/>
</dbReference>
<dbReference type="STRING" id="299467.A0A443SKN4"/>
<evidence type="ECO:0000313" key="8">
    <source>
        <dbReference type="Proteomes" id="UP000288716"/>
    </source>
</evidence>
<feature type="transmembrane region" description="Helical" evidence="5">
    <location>
        <begin position="203"/>
        <end position="221"/>
    </location>
</feature>
<feature type="transmembrane region" description="Helical" evidence="5">
    <location>
        <begin position="57"/>
        <end position="78"/>
    </location>
</feature>
<comment type="caution">
    <text evidence="7">The sequence shown here is derived from an EMBL/GenBank/DDBJ whole genome shotgun (WGS) entry which is preliminary data.</text>
</comment>
<feature type="transmembrane region" description="Helical" evidence="5">
    <location>
        <begin position="129"/>
        <end position="151"/>
    </location>
</feature>
<comment type="subcellular location">
    <subcellularLocation>
        <location evidence="1">Membrane</location>
        <topology evidence="1">Multi-pass membrane protein</topology>
    </subcellularLocation>
</comment>
<dbReference type="Gene3D" id="3.30.750.24">
    <property type="entry name" value="STAS domain"/>
    <property type="match status" value="1"/>
</dbReference>
<name>A0A443SKN4_9ACAR</name>
<dbReference type="Pfam" id="PF00916">
    <property type="entry name" value="Sulfate_transp"/>
    <property type="match status" value="1"/>
</dbReference>
<feature type="transmembrane region" description="Helical" evidence="5">
    <location>
        <begin position="310"/>
        <end position="332"/>
    </location>
</feature>
<evidence type="ECO:0000256" key="5">
    <source>
        <dbReference type="SAM" id="Phobius"/>
    </source>
</evidence>
<keyword evidence="3 5" id="KW-1133">Transmembrane helix</keyword>
<dbReference type="InterPro" id="IPR011547">
    <property type="entry name" value="SLC26A/SulP_dom"/>
</dbReference>
<evidence type="ECO:0000259" key="6">
    <source>
        <dbReference type="Pfam" id="PF00916"/>
    </source>
</evidence>
<dbReference type="CDD" id="cd07042">
    <property type="entry name" value="STAS_SulP_like_sulfate_transporter"/>
    <property type="match status" value="1"/>
</dbReference>
<sequence length="629" mass="69481">MTKAGLHISVDEDDDVTVRTCCRWWRDRFFTLEKLKRRFPIISWLPKYSLQDLKGDLIAGLSVAFTIIPQGLALAVLAGLPAQYGLYTSFIGCFIYALLGSCKDVAVGPTSILAILIAPYVALGGVTYAVMLSLLTGCLMLILGILNLGFIVEFISFPVISSFSSAAAITITVSQLKGFFGMHYKGSRFFPTIRAFFTNLSTINYWDMSLGILCILFLVPLQMYKDKRFFKKDCSSCGKKLLNYIWAMLVTGRNAIVVLVCAMVAALTLSHHIFTLTGKIALGLPPFQVPQFEIHNNQTDKDFTAVFGDLVTGVTVLSMVGLMETVAVAKAFTSSKKFDATQEMIASGVINIMGSFFGAFPATGSFSRSAVNHSSGVRTPLGGVVTGALVILALLTLAPFFEYIPQTALCSIIIAAVLPLIRFDDLVLVWKSNKVDVIPYFATFIASLLIGLEYGICVGVIVSLFILLYQMARPKVNVSTRMTPTGEDFLYVKPDRSVFFPSVEYLKVKINKALPSDRESICIISVVIDGEHMFRTDSTFAVGIKNMVDDFKSNGLQTIFYNLRKPLLRALETTVNIKPKEFLHSTSEEEVYSFIRNHALNTSIEESSEQNHNRSPAARYWMSQSFEAK</sequence>
<dbReference type="AlphaFoldDB" id="A0A443SKN4"/>
<accession>A0A443SKN4</accession>
<feature type="transmembrane region" description="Helical" evidence="5">
    <location>
        <begin position="241"/>
        <end position="267"/>
    </location>
</feature>
<evidence type="ECO:0000256" key="3">
    <source>
        <dbReference type="ARBA" id="ARBA00022989"/>
    </source>
</evidence>
<feature type="transmembrane region" description="Helical" evidence="5">
    <location>
        <begin position="84"/>
        <end position="99"/>
    </location>
</feature>
<keyword evidence="8" id="KW-1185">Reference proteome</keyword>
<evidence type="ECO:0000256" key="1">
    <source>
        <dbReference type="ARBA" id="ARBA00004141"/>
    </source>
</evidence>
<feature type="domain" description="SLC26A/SulP transporter" evidence="6">
    <location>
        <begin position="53"/>
        <end position="442"/>
    </location>
</feature>
<feature type="transmembrane region" description="Helical" evidence="5">
    <location>
        <begin position="408"/>
        <end position="430"/>
    </location>
</feature>
<feature type="transmembrane region" description="Helical" evidence="5">
    <location>
        <begin position="381"/>
        <end position="401"/>
    </location>
</feature>
<organism evidence="7 8">
    <name type="scientific">Leptotrombidium deliense</name>
    <dbReference type="NCBI Taxonomy" id="299467"/>
    <lineage>
        <taxon>Eukaryota</taxon>
        <taxon>Metazoa</taxon>
        <taxon>Ecdysozoa</taxon>
        <taxon>Arthropoda</taxon>
        <taxon>Chelicerata</taxon>
        <taxon>Arachnida</taxon>
        <taxon>Acari</taxon>
        <taxon>Acariformes</taxon>
        <taxon>Trombidiformes</taxon>
        <taxon>Prostigmata</taxon>
        <taxon>Anystina</taxon>
        <taxon>Parasitengona</taxon>
        <taxon>Trombiculoidea</taxon>
        <taxon>Trombiculidae</taxon>
        <taxon>Leptotrombidium</taxon>
    </lineage>
</organism>
<feature type="transmembrane region" description="Helical" evidence="5">
    <location>
        <begin position="163"/>
        <end position="183"/>
    </location>
</feature>
<feature type="transmembrane region" description="Helical" evidence="5">
    <location>
        <begin position="106"/>
        <end position="123"/>
    </location>
</feature>
<reference evidence="7 8" key="1">
    <citation type="journal article" date="2018" name="Gigascience">
        <title>Genomes of trombidid mites reveal novel predicted allergens and laterally-transferred genes associated with secondary metabolism.</title>
        <authorList>
            <person name="Dong X."/>
            <person name="Chaisiri K."/>
            <person name="Xia D."/>
            <person name="Armstrong S.D."/>
            <person name="Fang Y."/>
            <person name="Donnelly M.J."/>
            <person name="Kadowaki T."/>
            <person name="McGarry J.W."/>
            <person name="Darby A.C."/>
            <person name="Makepeace B.L."/>
        </authorList>
    </citation>
    <scope>NUCLEOTIDE SEQUENCE [LARGE SCALE GENOMIC DNA]</scope>
    <source>
        <strain evidence="7">UoL-UT</strain>
    </source>
</reference>
<keyword evidence="4 5" id="KW-0472">Membrane</keyword>
<feature type="transmembrane region" description="Helical" evidence="5">
    <location>
        <begin position="442"/>
        <end position="469"/>
    </location>
</feature>
<dbReference type="OrthoDB" id="288203at2759"/>
<dbReference type="GO" id="GO:0016020">
    <property type="term" value="C:membrane"/>
    <property type="evidence" value="ECO:0007669"/>
    <property type="project" value="UniProtKB-SubCell"/>
</dbReference>
<dbReference type="PANTHER" id="PTHR11814">
    <property type="entry name" value="SULFATE TRANSPORTER"/>
    <property type="match status" value="1"/>
</dbReference>
<dbReference type="VEuPathDB" id="VectorBase:LDEU003965"/>
<evidence type="ECO:0000313" key="7">
    <source>
        <dbReference type="EMBL" id="RWS28077.1"/>
    </source>
</evidence>
<dbReference type="Proteomes" id="UP000288716">
    <property type="component" value="Unassembled WGS sequence"/>
</dbReference>
<feature type="transmembrane region" description="Helical" evidence="5">
    <location>
        <begin position="344"/>
        <end position="361"/>
    </location>
</feature>
<protein>
    <submittedName>
        <fullName evidence="7">Sodium-independent sulfate anion transporter-like protein</fullName>
    </submittedName>
</protein>
<evidence type="ECO:0000256" key="2">
    <source>
        <dbReference type="ARBA" id="ARBA00022692"/>
    </source>
</evidence>
<keyword evidence="2 5" id="KW-0812">Transmembrane</keyword>
<dbReference type="InterPro" id="IPR036513">
    <property type="entry name" value="STAS_dom_sf"/>
</dbReference>
<proteinExistence type="predicted"/>
<evidence type="ECO:0000256" key="4">
    <source>
        <dbReference type="ARBA" id="ARBA00023136"/>
    </source>
</evidence>
<gene>
    <name evidence="7" type="ORF">B4U80_09412</name>
</gene>